<dbReference type="GO" id="GO:0003700">
    <property type="term" value="F:DNA-binding transcription factor activity"/>
    <property type="evidence" value="ECO:0007669"/>
    <property type="project" value="InterPro"/>
</dbReference>
<dbReference type="Gene3D" id="1.10.10.10">
    <property type="entry name" value="Winged helix-like DNA-binding domain superfamily/Winged helix DNA-binding domain"/>
    <property type="match status" value="1"/>
</dbReference>
<feature type="domain" description="HTH lysR-type" evidence="5">
    <location>
        <begin position="2"/>
        <end position="58"/>
    </location>
</feature>
<dbReference type="AlphaFoldDB" id="A0A126QKL8"/>
<evidence type="ECO:0000313" key="9">
    <source>
        <dbReference type="Proteomes" id="UP000295506"/>
    </source>
</evidence>
<dbReference type="EMBL" id="CP014206">
    <property type="protein sequence ID" value="AMK10198.1"/>
    <property type="molecule type" value="Genomic_DNA"/>
</dbReference>
<evidence type="ECO:0000256" key="4">
    <source>
        <dbReference type="ARBA" id="ARBA00023163"/>
    </source>
</evidence>
<dbReference type="KEGG" id="dej:AWY79_03225"/>
<organism evidence="7 9">
    <name type="scientific">Pseudodesulfovibrio indicus</name>
    <dbReference type="NCBI Taxonomy" id="1716143"/>
    <lineage>
        <taxon>Bacteria</taxon>
        <taxon>Pseudomonadati</taxon>
        <taxon>Thermodesulfobacteriota</taxon>
        <taxon>Desulfovibrionia</taxon>
        <taxon>Desulfovibrionales</taxon>
        <taxon>Desulfovibrionaceae</taxon>
    </lineage>
</organism>
<dbReference type="InterPro" id="IPR050176">
    <property type="entry name" value="LTTR"/>
</dbReference>
<evidence type="ECO:0000313" key="7">
    <source>
        <dbReference type="EMBL" id="TDT87906.1"/>
    </source>
</evidence>
<dbReference type="Pfam" id="PF00126">
    <property type="entry name" value="HTH_1"/>
    <property type="match status" value="1"/>
</dbReference>
<dbReference type="InterPro" id="IPR036388">
    <property type="entry name" value="WH-like_DNA-bd_sf"/>
</dbReference>
<dbReference type="SUPFAM" id="SSF53850">
    <property type="entry name" value="Periplasmic binding protein-like II"/>
    <property type="match status" value="1"/>
</dbReference>
<dbReference type="InterPro" id="IPR000847">
    <property type="entry name" value="LysR_HTH_N"/>
</dbReference>
<dbReference type="PRINTS" id="PR00039">
    <property type="entry name" value="HTHLYSR"/>
</dbReference>
<dbReference type="NCBIfam" id="NF009888">
    <property type="entry name" value="PRK13348.1"/>
    <property type="match status" value="1"/>
</dbReference>
<comment type="similarity">
    <text evidence="1">Belongs to the LysR transcriptional regulatory family.</text>
</comment>
<dbReference type="PANTHER" id="PTHR30579">
    <property type="entry name" value="TRANSCRIPTIONAL REGULATOR"/>
    <property type="match status" value="1"/>
</dbReference>
<keyword evidence="4" id="KW-0804">Transcription</keyword>
<reference evidence="7 9" key="2">
    <citation type="submission" date="2019-03" db="EMBL/GenBank/DDBJ databases">
        <title>Genomic Encyclopedia of Type Strains, Phase IV (KMG-IV): sequencing the most valuable type-strain genomes for metagenomic binning, comparative biology and taxonomic classification.</title>
        <authorList>
            <person name="Goeker M."/>
        </authorList>
    </citation>
    <scope>NUCLEOTIDE SEQUENCE [LARGE SCALE GENOMIC DNA]</scope>
    <source>
        <strain evidence="7 9">DSM 101483</strain>
    </source>
</reference>
<evidence type="ECO:0000313" key="6">
    <source>
        <dbReference type="EMBL" id="AMK10198.1"/>
    </source>
</evidence>
<dbReference type="Proteomes" id="UP000295506">
    <property type="component" value="Unassembled WGS sequence"/>
</dbReference>
<dbReference type="PANTHER" id="PTHR30579:SF2">
    <property type="entry name" value="HTH-TYPE TRANSCRIPTIONAL REGULATOR ARGP"/>
    <property type="match status" value="1"/>
</dbReference>
<dbReference type="OrthoDB" id="3252676at2"/>
<dbReference type="Pfam" id="PF03466">
    <property type="entry name" value="LysR_substrate"/>
    <property type="match status" value="1"/>
</dbReference>
<sequence length="297" mass="32366">MLDYKLVEAFASVLGQGGFEKAARALHLSQGAVSQRVKLLEEQAGCVLLVRSTPPVPTPAGQEMLKHFRQVKRLEADLGQGLGSPGQGFDTLAVGVNADSLATWFFPAVDPFLDAHAVLLDLSVDDQAATLGLLKAGEVLGCVSDRAEPVQGCRAAYLGDMDYRLYATKSYKMKYYRDGKTLEAAEAAPILIFNRKDVMHEVLLGRALGARPELRNGFYLPSSERFAPTIATGRVAGMLPDQQAAPHLERGEFVDLLPGHVFTVRLHWHCWNLDSGRLAGFTEAIVRGARSLLIQRP</sequence>
<dbReference type="RefSeq" id="WP_066800195.1">
    <property type="nucleotide sequence ID" value="NZ_CP014206.1"/>
</dbReference>
<dbReference type="Proteomes" id="UP000055611">
    <property type="component" value="Chromosome"/>
</dbReference>
<evidence type="ECO:0000256" key="2">
    <source>
        <dbReference type="ARBA" id="ARBA00023015"/>
    </source>
</evidence>
<dbReference type="NCBIfam" id="TIGR03298">
    <property type="entry name" value="argP"/>
    <property type="match status" value="1"/>
</dbReference>
<dbReference type="InterPro" id="IPR017685">
    <property type="entry name" value="ArgP"/>
</dbReference>
<gene>
    <name evidence="6" type="ORF">AWY79_03225</name>
    <name evidence="7" type="ORF">EDC59_107101</name>
</gene>
<evidence type="ECO:0000256" key="1">
    <source>
        <dbReference type="ARBA" id="ARBA00009437"/>
    </source>
</evidence>
<dbReference type="InterPro" id="IPR036390">
    <property type="entry name" value="WH_DNA-bd_sf"/>
</dbReference>
<keyword evidence="2" id="KW-0805">Transcription regulation</keyword>
<proteinExistence type="inferred from homology"/>
<accession>A0A126QKL8</accession>
<dbReference type="PROSITE" id="PS50931">
    <property type="entry name" value="HTH_LYSR"/>
    <property type="match status" value="1"/>
</dbReference>
<dbReference type="GO" id="GO:0003677">
    <property type="term" value="F:DNA binding"/>
    <property type="evidence" value="ECO:0007669"/>
    <property type="project" value="UniProtKB-KW"/>
</dbReference>
<name>A0A126QKL8_9BACT</name>
<dbReference type="SUPFAM" id="SSF46785">
    <property type="entry name" value="Winged helix' DNA-binding domain"/>
    <property type="match status" value="1"/>
</dbReference>
<dbReference type="Gene3D" id="3.40.190.290">
    <property type="match status" value="1"/>
</dbReference>
<evidence type="ECO:0000259" key="5">
    <source>
        <dbReference type="PROSITE" id="PS50931"/>
    </source>
</evidence>
<reference evidence="6 8" key="1">
    <citation type="journal article" date="2016" name="Front. Microbiol.">
        <title>Genome Sequence of the Piezophilic, Mesophilic Sulfate-Reducing Bacterium Desulfovibrio indicus J2T.</title>
        <authorList>
            <person name="Cao J."/>
            <person name="Maignien L."/>
            <person name="Shao Z."/>
            <person name="Alain K."/>
            <person name="Jebbar M."/>
        </authorList>
    </citation>
    <scope>NUCLEOTIDE SEQUENCE [LARGE SCALE GENOMIC DNA]</scope>
    <source>
        <strain evidence="6 8">J2</strain>
    </source>
</reference>
<keyword evidence="8" id="KW-1185">Reference proteome</keyword>
<keyword evidence="3" id="KW-0238">DNA-binding</keyword>
<dbReference type="NCBIfam" id="NF002964">
    <property type="entry name" value="PRK03635.1"/>
    <property type="match status" value="1"/>
</dbReference>
<evidence type="ECO:0000256" key="3">
    <source>
        <dbReference type="ARBA" id="ARBA00023125"/>
    </source>
</evidence>
<dbReference type="EMBL" id="SOBK01000007">
    <property type="protein sequence ID" value="TDT87906.1"/>
    <property type="molecule type" value="Genomic_DNA"/>
</dbReference>
<dbReference type="InterPro" id="IPR005119">
    <property type="entry name" value="LysR_subst-bd"/>
</dbReference>
<evidence type="ECO:0000313" key="8">
    <source>
        <dbReference type="Proteomes" id="UP000055611"/>
    </source>
</evidence>
<protein>
    <submittedName>
        <fullName evidence="6">Chromosome replication initiation inhibitor protein</fullName>
    </submittedName>
    <submittedName>
        <fullName evidence="7">LysR family transcriptional regulator (Chromosome initiation inhibitor)</fullName>
    </submittedName>
</protein>